<feature type="region of interest" description="Disordered" evidence="4">
    <location>
        <begin position="81"/>
        <end position="102"/>
    </location>
</feature>
<evidence type="ECO:0000256" key="4">
    <source>
        <dbReference type="SAM" id="MobiDB-lite"/>
    </source>
</evidence>
<evidence type="ECO:0000313" key="6">
    <source>
        <dbReference type="EMBL" id="AES92051.2"/>
    </source>
</evidence>
<evidence type="ECO:0000259" key="5">
    <source>
        <dbReference type="PROSITE" id="PS51437"/>
    </source>
</evidence>
<gene>
    <name evidence="6" type="ordered locus">MTR_4g123740</name>
</gene>
<reference evidence="6 8" key="1">
    <citation type="journal article" date="2011" name="Nature">
        <title>The Medicago genome provides insight into the evolution of rhizobial symbioses.</title>
        <authorList>
            <person name="Young N.D."/>
            <person name="Debelle F."/>
            <person name="Oldroyd G.E."/>
            <person name="Geurts R."/>
            <person name="Cannon S.B."/>
            <person name="Udvardi M.K."/>
            <person name="Benedito V.A."/>
            <person name="Mayer K.F."/>
            <person name="Gouzy J."/>
            <person name="Schoof H."/>
            <person name="Van de Peer Y."/>
            <person name="Proost S."/>
            <person name="Cook D.R."/>
            <person name="Meyers B.C."/>
            <person name="Spannagl M."/>
            <person name="Cheung F."/>
            <person name="De Mita S."/>
            <person name="Krishnakumar V."/>
            <person name="Gundlach H."/>
            <person name="Zhou S."/>
            <person name="Mudge J."/>
            <person name="Bharti A.K."/>
            <person name="Murray J.D."/>
            <person name="Naoumkina M.A."/>
            <person name="Rosen B."/>
            <person name="Silverstein K.A."/>
            <person name="Tang H."/>
            <person name="Rombauts S."/>
            <person name="Zhao P.X."/>
            <person name="Zhou P."/>
            <person name="Barbe V."/>
            <person name="Bardou P."/>
            <person name="Bechner M."/>
            <person name="Bellec A."/>
            <person name="Berger A."/>
            <person name="Berges H."/>
            <person name="Bidwell S."/>
            <person name="Bisseling T."/>
            <person name="Choisne N."/>
            <person name="Couloux A."/>
            <person name="Denny R."/>
            <person name="Deshpande S."/>
            <person name="Dai X."/>
            <person name="Doyle J.J."/>
            <person name="Dudez A.M."/>
            <person name="Farmer A.D."/>
            <person name="Fouteau S."/>
            <person name="Franken C."/>
            <person name="Gibelin C."/>
            <person name="Gish J."/>
            <person name="Goldstein S."/>
            <person name="Gonzalez A.J."/>
            <person name="Green P.J."/>
            <person name="Hallab A."/>
            <person name="Hartog M."/>
            <person name="Hua A."/>
            <person name="Humphray S.J."/>
            <person name="Jeong D.H."/>
            <person name="Jing Y."/>
            <person name="Jocker A."/>
            <person name="Kenton S.M."/>
            <person name="Kim D.J."/>
            <person name="Klee K."/>
            <person name="Lai H."/>
            <person name="Lang C."/>
            <person name="Lin S."/>
            <person name="Macmil S.L."/>
            <person name="Magdelenat G."/>
            <person name="Matthews L."/>
            <person name="McCorrison J."/>
            <person name="Monaghan E.L."/>
            <person name="Mun J.H."/>
            <person name="Najar F.Z."/>
            <person name="Nicholson C."/>
            <person name="Noirot C."/>
            <person name="O'Bleness M."/>
            <person name="Paule C.R."/>
            <person name="Poulain J."/>
            <person name="Prion F."/>
            <person name="Qin B."/>
            <person name="Qu C."/>
            <person name="Retzel E.F."/>
            <person name="Riddle C."/>
            <person name="Sallet E."/>
            <person name="Samain S."/>
            <person name="Samson N."/>
            <person name="Sanders I."/>
            <person name="Saurat O."/>
            <person name="Scarpelli C."/>
            <person name="Schiex T."/>
            <person name="Segurens B."/>
            <person name="Severin A.J."/>
            <person name="Sherrier D.J."/>
            <person name="Shi R."/>
            <person name="Sims S."/>
            <person name="Singer S.R."/>
            <person name="Sinharoy S."/>
            <person name="Sterck L."/>
            <person name="Viollet A."/>
            <person name="Wang B.B."/>
            <person name="Wang K."/>
            <person name="Wang M."/>
            <person name="Wang X."/>
            <person name="Warfsmann J."/>
            <person name="Weissenbach J."/>
            <person name="White D.D."/>
            <person name="White J.D."/>
            <person name="Wiley G.B."/>
            <person name="Wincker P."/>
            <person name="Xing Y."/>
            <person name="Yang L."/>
            <person name="Yao Z."/>
            <person name="Ying F."/>
            <person name="Zhai J."/>
            <person name="Zhou L."/>
            <person name="Zuber A."/>
            <person name="Denarie J."/>
            <person name="Dixon R.A."/>
            <person name="May G.D."/>
            <person name="Schwartz D.C."/>
            <person name="Rogers J."/>
            <person name="Quetier F."/>
            <person name="Town C.D."/>
            <person name="Roe B.A."/>
        </authorList>
    </citation>
    <scope>NUCLEOTIDE SEQUENCE [LARGE SCALE GENOMIC DNA]</scope>
    <source>
        <strain evidence="6">A17</strain>
        <strain evidence="7 8">cv. Jemalong A17</strain>
    </source>
</reference>
<dbReference type="EMBL" id="CM001220">
    <property type="protein sequence ID" value="AES92051.2"/>
    <property type="molecule type" value="Genomic_DNA"/>
</dbReference>
<dbReference type="GO" id="GO:0003677">
    <property type="term" value="F:DNA binding"/>
    <property type="evidence" value="ECO:0007669"/>
    <property type="project" value="InterPro"/>
</dbReference>
<evidence type="ECO:0000313" key="8">
    <source>
        <dbReference type="Proteomes" id="UP000002051"/>
    </source>
</evidence>
<dbReference type="PANTHER" id="PTHR23335:SF0">
    <property type="entry name" value="CALMODULIN-BINDING TRANSCRIPTION ACTIVATOR 2-LIKE ISOFORM X1"/>
    <property type="match status" value="1"/>
</dbReference>
<dbReference type="HOGENOM" id="CLU_1031940_0_0_1"/>
<keyword evidence="2" id="KW-0804">Transcription</keyword>
<feature type="domain" description="CG-1" evidence="5">
    <location>
        <begin position="1"/>
        <end position="70"/>
    </location>
</feature>
<proteinExistence type="predicted"/>
<reference evidence="7" key="3">
    <citation type="submission" date="2015-04" db="UniProtKB">
        <authorList>
            <consortium name="EnsemblPlants"/>
        </authorList>
    </citation>
    <scope>IDENTIFICATION</scope>
    <source>
        <strain evidence="7">cv. Jemalong A17</strain>
    </source>
</reference>
<sequence>MATVGRRKKVGKIGEGHIKLKDGSVAVLHCFYARGEDNANFRRRVYRMLDEQFKDIVLVHYGEGRKSGIFSHLHVVPVTLGGSSSHSGSVPSSSKTSSPISDVQVSLTSNANEIDKHRASEYENVELQNPSQVYSHAQSTNSSIHHCAPQLAHEATGFSQLMRNPIISSWRSDNYQNVNQEQATVVDCKKGIYNKDVIQHDPATTIGIGAVLDGFGQWMNKETDGDWDNSLMASNSGNNSNTFDVDNLDMDYLEQLLGIDDDFTLDWTFD</sequence>
<dbReference type="Pfam" id="PF03859">
    <property type="entry name" value="CG-1"/>
    <property type="match status" value="1"/>
</dbReference>
<evidence type="ECO:0000256" key="3">
    <source>
        <dbReference type="ARBA" id="ARBA00023242"/>
    </source>
</evidence>
<accession>G7JQ22</accession>
<name>G7JQ22_MEDTR</name>
<keyword evidence="3" id="KW-0539">Nucleus</keyword>
<dbReference type="GO" id="GO:0005634">
    <property type="term" value="C:nucleus"/>
    <property type="evidence" value="ECO:0007669"/>
    <property type="project" value="UniProtKB-SubCell"/>
</dbReference>
<keyword evidence="8" id="KW-1185">Reference proteome</keyword>
<organism evidence="6 8">
    <name type="scientific">Medicago truncatula</name>
    <name type="common">Barrel medic</name>
    <name type="synonym">Medicago tribuloides</name>
    <dbReference type="NCBI Taxonomy" id="3880"/>
    <lineage>
        <taxon>Eukaryota</taxon>
        <taxon>Viridiplantae</taxon>
        <taxon>Streptophyta</taxon>
        <taxon>Embryophyta</taxon>
        <taxon>Tracheophyta</taxon>
        <taxon>Spermatophyta</taxon>
        <taxon>Magnoliopsida</taxon>
        <taxon>eudicotyledons</taxon>
        <taxon>Gunneridae</taxon>
        <taxon>Pentapetalae</taxon>
        <taxon>rosids</taxon>
        <taxon>fabids</taxon>
        <taxon>Fabales</taxon>
        <taxon>Fabaceae</taxon>
        <taxon>Papilionoideae</taxon>
        <taxon>50 kb inversion clade</taxon>
        <taxon>NPAAA clade</taxon>
        <taxon>Hologalegina</taxon>
        <taxon>IRL clade</taxon>
        <taxon>Trifolieae</taxon>
        <taxon>Medicago</taxon>
    </lineage>
</organism>
<dbReference type="EnsemblPlants" id="AES92051">
    <property type="protein sequence ID" value="AES92051"/>
    <property type="gene ID" value="MTR_4g123740"/>
</dbReference>
<protein>
    <submittedName>
        <fullName evidence="6">Calmodulin-binding transcription activator, putative</fullName>
    </submittedName>
</protein>
<dbReference type="PROSITE" id="PS51437">
    <property type="entry name" value="CG_1"/>
    <property type="match status" value="1"/>
</dbReference>
<accession>A0A0C3X729</accession>
<dbReference type="SMART" id="SM01076">
    <property type="entry name" value="CG-1"/>
    <property type="match status" value="1"/>
</dbReference>
<dbReference type="PANTHER" id="PTHR23335">
    <property type="entry name" value="CALMODULIN-BINDING TRANSCRIPTION ACTIVATOR CAMTA"/>
    <property type="match status" value="1"/>
</dbReference>
<dbReference type="AlphaFoldDB" id="G7JQ22"/>
<evidence type="ECO:0000256" key="2">
    <source>
        <dbReference type="ARBA" id="ARBA00023163"/>
    </source>
</evidence>
<dbReference type="STRING" id="3880.G7JQ22"/>
<dbReference type="InterPro" id="IPR005559">
    <property type="entry name" value="CG-1_dom"/>
</dbReference>
<comment type="subcellular location">
    <subcellularLocation>
        <location evidence="1">Nucleus</location>
    </subcellularLocation>
</comment>
<dbReference type="Proteomes" id="UP000002051">
    <property type="component" value="Chromosome 4"/>
</dbReference>
<reference evidence="6 8" key="2">
    <citation type="journal article" date="2014" name="BMC Genomics">
        <title>An improved genome release (version Mt4.0) for the model legume Medicago truncatula.</title>
        <authorList>
            <person name="Tang H."/>
            <person name="Krishnakumar V."/>
            <person name="Bidwell S."/>
            <person name="Rosen B."/>
            <person name="Chan A."/>
            <person name="Zhou S."/>
            <person name="Gentzbittel L."/>
            <person name="Childs K.L."/>
            <person name="Yandell M."/>
            <person name="Gundlach H."/>
            <person name="Mayer K.F."/>
            <person name="Schwartz D.C."/>
            <person name="Town C.D."/>
        </authorList>
    </citation>
    <scope>GENOME REANNOTATION</scope>
    <source>
        <strain evidence="7 8">cv. Jemalong A17</strain>
    </source>
</reference>
<evidence type="ECO:0000313" key="7">
    <source>
        <dbReference type="EnsemblPlants" id="AES92051"/>
    </source>
</evidence>
<evidence type="ECO:0000256" key="1">
    <source>
        <dbReference type="ARBA" id="ARBA00004123"/>
    </source>
</evidence>
<feature type="compositionally biased region" description="Low complexity" evidence="4">
    <location>
        <begin position="83"/>
        <end position="101"/>
    </location>
</feature>